<protein>
    <submittedName>
        <fullName evidence="1">Uncharacterized protein</fullName>
    </submittedName>
</protein>
<keyword evidence="2" id="KW-1185">Reference proteome</keyword>
<dbReference type="Proteomes" id="UP001162483">
    <property type="component" value="Unassembled WGS sequence"/>
</dbReference>
<sequence>MISGPYVKQWLNKIHLRTEAPNSCAAVWGQYQGCHRVPLLKVPGNQQRNKLGNCRFWKYPLWSSPLNKPHPITSMPPSPWIPLLHLPHTPL</sequence>
<organism evidence="1 2">
    <name type="scientific">Staurois parvus</name>
    <dbReference type="NCBI Taxonomy" id="386267"/>
    <lineage>
        <taxon>Eukaryota</taxon>
        <taxon>Metazoa</taxon>
        <taxon>Chordata</taxon>
        <taxon>Craniata</taxon>
        <taxon>Vertebrata</taxon>
        <taxon>Euteleostomi</taxon>
        <taxon>Amphibia</taxon>
        <taxon>Batrachia</taxon>
        <taxon>Anura</taxon>
        <taxon>Neobatrachia</taxon>
        <taxon>Ranoidea</taxon>
        <taxon>Ranidae</taxon>
        <taxon>Staurois</taxon>
    </lineage>
</organism>
<accession>A0ABN9GQE9</accession>
<evidence type="ECO:0000313" key="2">
    <source>
        <dbReference type="Proteomes" id="UP001162483"/>
    </source>
</evidence>
<comment type="caution">
    <text evidence="1">The sequence shown here is derived from an EMBL/GenBank/DDBJ whole genome shotgun (WGS) entry which is preliminary data.</text>
</comment>
<name>A0ABN9GQE9_9NEOB</name>
<gene>
    <name evidence="1" type="ORF">SPARVUS_LOCUS14502386</name>
</gene>
<proteinExistence type="predicted"/>
<evidence type="ECO:0000313" key="1">
    <source>
        <dbReference type="EMBL" id="CAI9611119.1"/>
    </source>
</evidence>
<reference evidence="1" key="1">
    <citation type="submission" date="2023-05" db="EMBL/GenBank/DDBJ databases">
        <authorList>
            <person name="Stuckert A."/>
        </authorList>
    </citation>
    <scope>NUCLEOTIDE SEQUENCE</scope>
</reference>
<dbReference type="EMBL" id="CATNWA010019077">
    <property type="protein sequence ID" value="CAI9611119.1"/>
    <property type="molecule type" value="Genomic_DNA"/>
</dbReference>
<feature type="non-terminal residue" evidence="1">
    <location>
        <position position="91"/>
    </location>
</feature>